<comment type="caution">
    <text evidence="4">The sequence shown here is derived from an EMBL/GenBank/DDBJ whole genome shotgun (WGS) entry which is preliminary data.</text>
</comment>
<dbReference type="Gene3D" id="3.40.50.300">
    <property type="entry name" value="P-loop containing nucleotide triphosphate hydrolases"/>
    <property type="match status" value="1"/>
</dbReference>
<gene>
    <name evidence="4" type="ORF">NQU55_14975</name>
</gene>
<dbReference type="Pfam" id="PF00685">
    <property type="entry name" value="Sulfotransfer_1"/>
    <property type="match status" value="1"/>
</dbReference>
<dbReference type="SUPFAM" id="SSF52540">
    <property type="entry name" value="P-loop containing nucleoside triphosphate hydrolases"/>
    <property type="match status" value="1"/>
</dbReference>
<evidence type="ECO:0000256" key="1">
    <source>
        <dbReference type="ARBA" id="ARBA00005771"/>
    </source>
</evidence>
<dbReference type="GO" id="GO:0008146">
    <property type="term" value="F:sulfotransferase activity"/>
    <property type="evidence" value="ECO:0007669"/>
    <property type="project" value="InterPro"/>
</dbReference>
<dbReference type="EMBL" id="JANIID010000011">
    <property type="protein sequence ID" value="MCQ8771059.1"/>
    <property type="molecule type" value="Genomic_DNA"/>
</dbReference>
<comment type="similarity">
    <text evidence="1">Belongs to the sulfotransferase 1 family.</text>
</comment>
<sequence length="280" mass="31625">MSDSTRWDRFRPRSDDIIISTPPKCGTTWMQRITACLVFGHTGLPGPLRSVSPWLEHLRADSDLDTVLARLEAQDHRRFVKSHLPADGLPPLPRTVSYLVVFRDLRDVALSYHHHMHRTGVHGPLPSDPRAFWQALFSGEPMGRDGAVHLERFTTHMLSWWEVRHESGVFLLHYQNLLDDLEGQMRHVAACLGLDLPEEVWPGLVAACRFEAMRADSSHLAPVARGPQGGAESGAWFFHRGVSGQWQETVTGEDLELYEQAVRGLPHGLRHWLEHAGPLT</sequence>
<accession>A0A9X2RMR4</accession>
<name>A0A9X2RMR4_9ACTN</name>
<evidence type="ECO:0000313" key="4">
    <source>
        <dbReference type="EMBL" id="MCQ8771059.1"/>
    </source>
</evidence>
<dbReference type="InterPro" id="IPR000863">
    <property type="entry name" value="Sulfotransferase_dom"/>
</dbReference>
<protein>
    <submittedName>
        <fullName evidence="4">Sulfotransferase domain-containing protein</fullName>
    </submittedName>
</protein>
<organism evidence="4 5">
    <name type="scientific">Streptomyces telluris</name>
    <dbReference type="NCBI Taxonomy" id="2720021"/>
    <lineage>
        <taxon>Bacteria</taxon>
        <taxon>Bacillati</taxon>
        <taxon>Actinomycetota</taxon>
        <taxon>Actinomycetes</taxon>
        <taxon>Kitasatosporales</taxon>
        <taxon>Streptomycetaceae</taxon>
        <taxon>Streptomyces</taxon>
    </lineage>
</organism>
<dbReference type="PANTHER" id="PTHR11783">
    <property type="entry name" value="SULFOTRANSFERASE SULT"/>
    <property type="match status" value="1"/>
</dbReference>
<evidence type="ECO:0000313" key="5">
    <source>
        <dbReference type="Proteomes" id="UP001142374"/>
    </source>
</evidence>
<dbReference type="AlphaFoldDB" id="A0A9X2RMR4"/>
<keyword evidence="5" id="KW-1185">Reference proteome</keyword>
<keyword evidence="2" id="KW-0808">Transferase</keyword>
<dbReference type="InterPro" id="IPR027417">
    <property type="entry name" value="P-loop_NTPase"/>
</dbReference>
<evidence type="ECO:0000259" key="3">
    <source>
        <dbReference type="Pfam" id="PF00685"/>
    </source>
</evidence>
<dbReference type="Proteomes" id="UP001142374">
    <property type="component" value="Unassembled WGS sequence"/>
</dbReference>
<proteinExistence type="inferred from homology"/>
<feature type="domain" description="Sulfotransferase" evidence="3">
    <location>
        <begin position="15"/>
        <end position="261"/>
    </location>
</feature>
<evidence type="ECO:0000256" key="2">
    <source>
        <dbReference type="ARBA" id="ARBA00022679"/>
    </source>
</evidence>
<reference evidence="4" key="1">
    <citation type="submission" date="2022-06" db="EMBL/GenBank/DDBJ databases">
        <title>WGS of actinobacteria.</title>
        <authorList>
            <person name="Thawai C."/>
        </authorList>
    </citation>
    <scope>NUCLEOTIDE SEQUENCE</scope>
    <source>
        <strain evidence="4">AA8</strain>
    </source>
</reference>
<dbReference type="RefSeq" id="WP_256790670.1">
    <property type="nucleotide sequence ID" value="NZ_JANIID010000011.1"/>
</dbReference>